<sequence>MKNHLLFLFILMFSISVNAQKTINNPDYVSSNLSGTITKVELTEEATILHFHIKVPIGSWIFIPKQTYIEDARASDGRLYVTKSDGIEMKKKHTITNSDEIRYKLFFPPLPKDIKKINFGESNPGGNWNIYKLDLTKDGVNFIGNSNLNKASNYTIKKGYPLSPKTMNGWPLKTGIQMPSQTYSIVVGEKLSESNSLLPRDLPKSFFGNWHDKYGTLILLTTEDYVMFDSRIQYYQNIVKISDTKFVLSFSNGGFEVLDLSETGMTIRNQKLSTLVKKSGISKVPKAMIGTWGLKNDSGNKITISKDYLYNNAQNTTDIKGSKNKQIVQVVESQSGEDVWFILYDKGTYDYYRATKTDHTYVLTPRGYPDMRYEKLE</sequence>
<keyword evidence="1" id="KW-0732">Signal</keyword>
<evidence type="ECO:0000313" key="3">
    <source>
        <dbReference type="Proteomes" id="UP001589605"/>
    </source>
</evidence>
<keyword evidence="3" id="KW-1185">Reference proteome</keyword>
<gene>
    <name evidence="2" type="ORF">ACFFVB_00705</name>
</gene>
<name>A0ABV5EWP8_9FLAO</name>
<dbReference type="EMBL" id="JBHMEZ010000001">
    <property type="protein sequence ID" value="MFB9051584.1"/>
    <property type="molecule type" value="Genomic_DNA"/>
</dbReference>
<comment type="caution">
    <text evidence="2">The sequence shown here is derived from an EMBL/GenBank/DDBJ whole genome shotgun (WGS) entry which is preliminary data.</text>
</comment>
<feature type="signal peptide" evidence="1">
    <location>
        <begin position="1"/>
        <end position="19"/>
    </location>
</feature>
<evidence type="ECO:0000313" key="2">
    <source>
        <dbReference type="EMBL" id="MFB9051584.1"/>
    </source>
</evidence>
<proteinExistence type="predicted"/>
<evidence type="ECO:0000256" key="1">
    <source>
        <dbReference type="SAM" id="SignalP"/>
    </source>
</evidence>
<protein>
    <submittedName>
        <fullName evidence="2">Uncharacterized protein</fullName>
    </submittedName>
</protein>
<accession>A0ABV5EWP8</accession>
<feature type="chain" id="PRO_5047144613" evidence="1">
    <location>
        <begin position="20"/>
        <end position="377"/>
    </location>
</feature>
<organism evidence="2 3">
    <name type="scientific">Formosa undariae</name>
    <dbReference type="NCBI Taxonomy" id="1325436"/>
    <lineage>
        <taxon>Bacteria</taxon>
        <taxon>Pseudomonadati</taxon>
        <taxon>Bacteroidota</taxon>
        <taxon>Flavobacteriia</taxon>
        <taxon>Flavobacteriales</taxon>
        <taxon>Flavobacteriaceae</taxon>
        <taxon>Formosa</taxon>
    </lineage>
</organism>
<reference evidence="2 3" key="1">
    <citation type="submission" date="2024-09" db="EMBL/GenBank/DDBJ databases">
        <authorList>
            <person name="Sun Q."/>
            <person name="Mori K."/>
        </authorList>
    </citation>
    <scope>NUCLEOTIDE SEQUENCE [LARGE SCALE GENOMIC DNA]</scope>
    <source>
        <strain evidence="2 3">CECT 8286</strain>
    </source>
</reference>
<dbReference type="RefSeq" id="WP_382380146.1">
    <property type="nucleotide sequence ID" value="NZ_JBHMEZ010000001.1"/>
</dbReference>
<dbReference type="Proteomes" id="UP001589605">
    <property type="component" value="Unassembled WGS sequence"/>
</dbReference>